<dbReference type="AlphaFoldDB" id="A0A0U2Y6V3"/>
<dbReference type="InterPro" id="IPR036465">
    <property type="entry name" value="vWFA_dom_sf"/>
</dbReference>
<dbReference type="Pfam" id="PF18677">
    <property type="entry name" value="ArnB_C"/>
    <property type="match status" value="1"/>
</dbReference>
<organism evidence="3 4">
    <name type="scientific">Sulfolobus acidocaldarius</name>
    <dbReference type="NCBI Taxonomy" id="2285"/>
    <lineage>
        <taxon>Archaea</taxon>
        <taxon>Thermoproteota</taxon>
        <taxon>Thermoprotei</taxon>
        <taxon>Sulfolobales</taxon>
        <taxon>Sulfolobaceae</taxon>
        <taxon>Sulfolobus</taxon>
    </lineage>
</organism>
<dbReference type="SMR" id="A0A0U2Y6V3"/>
<dbReference type="EMBL" id="CP013694">
    <property type="protein sequence ID" value="ALU28584.1"/>
    <property type="molecule type" value="Genomic_DNA"/>
</dbReference>
<dbReference type="Pfam" id="PF00092">
    <property type="entry name" value="VWA"/>
    <property type="match status" value="1"/>
</dbReference>
<dbReference type="OMA" id="SHTYVYS"/>
<dbReference type="SMART" id="SM00327">
    <property type="entry name" value="VWA"/>
    <property type="match status" value="1"/>
</dbReference>
<dbReference type="Gene3D" id="3.40.50.410">
    <property type="entry name" value="von Willebrand factor, type A domain"/>
    <property type="match status" value="1"/>
</dbReference>
<gene>
    <name evidence="2" type="ORF">ATY89_00455</name>
    <name evidence="3" type="ORF">ATZ20_03500</name>
</gene>
<sequence>MTVSVSLKSSTNLAFTGKPTQVSLIVRVSPTSFASLSGIHYVVMIDNSPSMKKENKINLALSSASRLVQDIIPGNFISIYLFSNDIETLYEGESGKQIELKSIKMGYTTNLHKAITKVLEKFKSSEIPVKIILLSDGKPTDKRYSRDYESLQVPKNVQLITIGLGEDYNEAIMKILADKGSGVFYHINDPSQLPTTLVEQKSDKVAAYNLTLNFSEGLEVINYEMPVNIPVVDKDVNVYAVGNIPPGETDYTLKVTGNYVDSVSNKNIEIDESLVIKRAPDDEVRSNFDRTVINEVSYYMLLRYYGNLISEGKSEEATRVVQELLTAAERTKRVELIERTKKLVNDPKVDLSEVTKTMRT</sequence>
<dbReference type="InterPro" id="IPR002035">
    <property type="entry name" value="VWF_A"/>
</dbReference>
<dbReference type="SUPFAM" id="SSF53300">
    <property type="entry name" value="vWA-like"/>
    <property type="match status" value="1"/>
</dbReference>
<dbReference type="GeneID" id="14551712"/>
<reference evidence="4 5" key="1">
    <citation type="submission" date="2015-12" db="EMBL/GenBank/DDBJ databases">
        <title>A stable core within a dynamic pangenome in Sulfolobus acidocaldarius.</title>
        <authorList>
            <person name="Anderson R."/>
            <person name="Kouris A."/>
            <person name="Seward C."/>
            <person name="Campbell K."/>
            <person name="Whitaker R."/>
        </authorList>
    </citation>
    <scope>NUCLEOTIDE SEQUENCE [LARGE SCALE GENOMIC DNA]</scope>
    <source>
        <strain evidence="2 5">GG12-C01-09</strain>
        <strain evidence="3 4">NG05B_CO5_07</strain>
    </source>
</reference>
<protein>
    <recommendedName>
        <fullName evidence="1">VWFA domain-containing protein</fullName>
    </recommendedName>
</protein>
<dbReference type="CDD" id="cd00198">
    <property type="entry name" value="vWFA"/>
    <property type="match status" value="1"/>
</dbReference>
<dbReference type="Proteomes" id="UP000060043">
    <property type="component" value="Chromosome"/>
</dbReference>
<dbReference type="Proteomes" id="UP000065473">
    <property type="component" value="Chromosome"/>
</dbReference>
<name>A0A0U2Y6V3_9CREN</name>
<dbReference type="PROSITE" id="PS50234">
    <property type="entry name" value="VWFA"/>
    <property type="match status" value="1"/>
</dbReference>
<dbReference type="PaxDb" id="1435377-SUSAZ_05755"/>
<feature type="domain" description="VWFA" evidence="1">
    <location>
        <begin position="40"/>
        <end position="201"/>
    </location>
</feature>
<evidence type="ECO:0000313" key="3">
    <source>
        <dbReference type="EMBL" id="ALU31297.1"/>
    </source>
</evidence>
<evidence type="ECO:0000313" key="2">
    <source>
        <dbReference type="EMBL" id="ALU28584.1"/>
    </source>
</evidence>
<proteinExistence type="predicted"/>
<evidence type="ECO:0000259" key="1">
    <source>
        <dbReference type="PROSITE" id="PS50234"/>
    </source>
</evidence>
<dbReference type="InterPro" id="IPR040929">
    <property type="entry name" value="ArnB_C"/>
</dbReference>
<accession>A0A0U2Y6V3</accession>
<dbReference type="EMBL" id="CP013695">
    <property type="protein sequence ID" value="ALU31297.1"/>
    <property type="molecule type" value="Genomic_DNA"/>
</dbReference>
<dbReference type="STRING" id="1435377.SUSAZ_05755"/>
<evidence type="ECO:0000313" key="4">
    <source>
        <dbReference type="Proteomes" id="UP000060043"/>
    </source>
</evidence>
<evidence type="ECO:0000313" key="5">
    <source>
        <dbReference type="Proteomes" id="UP000065473"/>
    </source>
</evidence>
<dbReference type="OrthoDB" id="33260at2157"/>
<dbReference type="RefSeq" id="WP_011278057.1">
    <property type="nucleotide sequence ID" value="NZ_BHWZ01000002.1"/>
</dbReference>